<gene>
    <name evidence="2" type="ORF">HMPREF9473_02769</name>
</gene>
<name>G5IGZ1_9FIRM</name>
<dbReference type="PATRIC" id="fig|742737.3.peg.2776"/>
<evidence type="ECO:0000313" key="3">
    <source>
        <dbReference type="Proteomes" id="UP000005384"/>
    </source>
</evidence>
<proteinExistence type="predicted"/>
<sequence>MKITIILMIVVLSLTSCSYNNQISSDNIPSEYTKFDSKITNKENIKYLDVSETGNNVSYSILNQDGIVETETTYFLKENSFQKFINIANYINMDMEYTILTFVNFKQVRFEIEGKSYDSFTAFIAQNTDLQIPIKLNNLNKGLNDILFLIVLNPNKNLTNPSDNEAFEDILYLRRNVIWGNTYDKIEYEYKDVTLTEGAERPVMLHEKAKDNLIELAPCSLDIKQSKEAFITVANRSNIEEDYAVILLADWRQVPILNQETIYIKLPSKFSGHIPINTSFDAVGLHKLVAIIVKSPYHYENFRSIDVESSQWVNIDVK</sequence>
<organism evidence="2 3">
    <name type="scientific">Hungatella hathewayi WAL-18680</name>
    <dbReference type="NCBI Taxonomy" id="742737"/>
    <lineage>
        <taxon>Bacteria</taxon>
        <taxon>Bacillati</taxon>
        <taxon>Bacillota</taxon>
        <taxon>Clostridia</taxon>
        <taxon>Lachnospirales</taxon>
        <taxon>Lachnospiraceae</taxon>
        <taxon>Hungatella</taxon>
    </lineage>
</organism>
<reference evidence="2 3" key="1">
    <citation type="submission" date="2011-08" db="EMBL/GenBank/DDBJ databases">
        <title>The Genome Sequence of Clostridium hathewayi WAL-18680.</title>
        <authorList>
            <consortium name="The Broad Institute Genome Sequencing Platform"/>
            <person name="Earl A."/>
            <person name="Ward D."/>
            <person name="Feldgarden M."/>
            <person name="Gevers D."/>
            <person name="Finegold S.M."/>
            <person name="Summanen P.H."/>
            <person name="Molitoris D.R."/>
            <person name="Song M."/>
            <person name="Daigneault M."/>
            <person name="Allen-Vercoe E."/>
            <person name="Young S.K."/>
            <person name="Zeng Q."/>
            <person name="Gargeya S."/>
            <person name="Fitzgerald M."/>
            <person name="Haas B."/>
            <person name="Abouelleil A."/>
            <person name="Alvarado L."/>
            <person name="Arachchi H.M."/>
            <person name="Berlin A."/>
            <person name="Brown A."/>
            <person name="Chapman S.B."/>
            <person name="Chen Z."/>
            <person name="Dunbar C."/>
            <person name="Freedman E."/>
            <person name="Gearin G."/>
            <person name="Gellesch M."/>
            <person name="Goldberg J."/>
            <person name="Griggs A."/>
            <person name="Gujja S."/>
            <person name="Heiman D."/>
            <person name="Howarth C."/>
            <person name="Larson L."/>
            <person name="Lui A."/>
            <person name="MacDonald P.J.P."/>
            <person name="Montmayeur A."/>
            <person name="Murphy C."/>
            <person name="Neiman D."/>
            <person name="Pearson M."/>
            <person name="Priest M."/>
            <person name="Roberts A."/>
            <person name="Saif S."/>
            <person name="Shea T."/>
            <person name="Shenoy N."/>
            <person name="Sisk P."/>
            <person name="Stolte C."/>
            <person name="Sykes S."/>
            <person name="Wortman J."/>
            <person name="Nusbaum C."/>
            <person name="Birren B."/>
        </authorList>
    </citation>
    <scope>NUCLEOTIDE SEQUENCE [LARGE SCALE GENOMIC DNA]</scope>
    <source>
        <strain evidence="2 3">WAL-18680</strain>
    </source>
</reference>
<evidence type="ECO:0000313" key="2">
    <source>
        <dbReference type="EMBL" id="EHI59247.1"/>
    </source>
</evidence>
<dbReference type="PROSITE" id="PS51257">
    <property type="entry name" value="PROKAR_LIPOPROTEIN"/>
    <property type="match status" value="1"/>
</dbReference>
<protein>
    <submittedName>
        <fullName evidence="2">Uncharacterized protein</fullName>
    </submittedName>
</protein>
<feature type="signal peptide" evidence="1">
    <location>
        <begin position="1"/>
        <end position="18"/>
    </location>
</feature>
<dbReference type="RefSeq" id="WP_006780748.1">
    <property type="nucleotide sequence ID" value="NZ_CP040506.1"/>
</dbReference>
<keyword evidence="1" id="KW-0732">Signal</keyword>
<evidence type="ECO:0000256" key="1">
    <source>
        <dbReference type="SAM" id="SignalP"/>
    </source>
</evidence>
<feature type="chain" id="PRO_5039535501" evidence="1">
    <location>
        <begin position="19"/>
        <end position="318"/>
    </location>
</feature>
<accession>G5IGZ1</accession>
<comment type="caution">
    <text evidence="2">The sequence shown here is derived from an EMBL/GenBank/DDBJ whole genome shotgun (WGS) entry which is preliminary data.</text>
</comment>
<dbReference type="EMBL" id="ADLN01000069">
    <property type="protein sequence ID" value="EHI59247.1"/>
    <property type="molecule type" value="Genomic_DNA"/>
</dbReference>
<dbReference type="Proteomes" id="UP000005384">
    <property type="component" value="Unassembled WGS sequence"/>
</dbReference>
<keyword evidence="3" id="KW-1185">Reference proteome</keyword>
<dbReference type="AlphaFoldDB" id="G5IGZ1"/>
<dbReference type="HOGENOM" id="CLU_865418_0_0_9"/>